<reference evidence="1" key="1">
    <citation type="submission" date="2021-02" db="EMBL/GenBank/DDBJ databases">
        <authorList>
            <person name="Nieuwenhuis M."/>
            <person name="Van De Peppel L.J.J."/>
        </authorList>
    </citation>
    <scope>NUCLEOTIDE SEQUENCE</scope>
    <source>
        <strain evidence="1">D49</strain>
    </source>
</reference>
<name>A0A9P7FNW8_9AGAR</name>
<dbReference type="EMBL" id="JABCKI010006071">
    <property type="protein sequence ID" value="KAG5635529.1"/>
    <property type="molecule type" value="Genomic_DNA"/>
</dbReference>
<comment type="caution">
    <text evidence="1">The sequence shown here is derived from an EMBL/GenBank/DDBJ whole genome shotgun (WGS) entry which is preliminary data.</text>
</comment>
<accession>A0A9P7FNW8</accession>
<keyword evidence="2" id="KW-1185">Reference proteome</keyword>
<dbReference type="AlphaFoldDB" id="A0A9P7FNW8"/>
<gene>
    <name evidence="1" type="ORF">H0H81_010952</name>
</gene>
<evidence type="ECO:0000313" key="2">
    <source>
        <dbReference type="Proteomes" id="UP000717328"/>
    </source>
</evidence>
<dbReference type="Proteomes" id="UP000717328">
    <property type="component" value="Unassembled WGS sequence"/>
</dbReference>
<evidence type="ECO:0000313" key="1">
    <source>
        <dbReference type="EMBL" id="KAG5635529.1"/>
    </source>
</evidence>
<protein>
    <submittedName>
        <fullName evidence="1">Uncharacterized protein</fullName>
    </submittedName>
</protein>
<organism evidence="1 2">
    <name type="scientific">Sphagnurus paluster</name>
    <dbReference type="NCBI Taxonomy" id="117069"/>
    <lineage>
        <taxon>Eukaryota</taxon>
        <taxon>Fungi</taxon>
        <taxon>Dikarya</taxon>
        <taxon>Basidiomycota</taxon>
        <taxon>Agaricomycotina</taxon>
        <taxon>Agaricomycetes</taxon>
        <taxon>Agaricomycetidae</taxon>
        <taxon>Agaricales</taxon>
        <taxon>Tricholomatineae</taxon>
        <taxon>Lyophyllaceae</taxon>
        <taxon>Sphagnurus</taxon>
    </lineage>
</organism>
<reference evidence="1" key="2">
    <citation type="submission" date="2021-10" db="EMBL/GenBank/DDBJ databases">
        <title>Phylogenomics reveals ancestral predisposition of the termite-cultivated fungus Termitomyces towards a domesticated lifestyle.</title>
        <authorList>
            <person name="Auxier B."/>
            <person name="Grum-Grzhimaylo A."/>
            <person name="Cardenas M.E."/>
            <person name="Lodge J.D."/>
            <person name="Laessoe T."/>
            <person name="Pedersen O."/>
            <person name="Smith M.E."/>
            <person name="Kuyper T.W."/>
            <person name="Franco-Molano E.A."/>
            <person name="Baroni T.J."/>
            <person name="Aanen D.K."/>
        </authorList>
    </citation>
    <scope>NUCLEOTIDE SEQUENCE</scope>
    <source>
        <strain evidence="1">D49</strain>
    </source>
</reference>
<sequence length="398" mass="45023">MPPSYAQPIRRTAGLHMVNTSIAQDGFERSQVVLPLTLMSYHDHPVLTITNPESSAVLADGSLSTAAFPGPLIAAPMVSFLLSGILRRPLVDPSDVAIALNNDVVSNYPTEEYKYTHRDRRDVPPTVPVLSPEPSTRNPSRFQIFKSRRHPPLSSIFIFKGPKMANLDDLPPEIRSRIVDFAMKPYIIDYRYATEREKFSFACSLSLVSRAMNDTAGPYIFRKYRLDIRQKVSDWGMAVYPPKSERLRWNEDVIAQRLAHLRSKAQHVRVIVLKDYGPEQHNKEAAENEPPPFPPQLMPSLMAALRTLRYVTGVSLITASFDSDRLVSLPRELWDWIHAVRPLEFAVRGDFDITSADLTPPLESVTTLAVERFSFARQQLLIDVRLHRSQIWTAVAVA</sequence>
<proteinExistence type="predicted"/>
<dbReference type="OrthoDB" id="3061893at2759"/>